<dbReference type="AlphaFoldDB" id="A0A833RUK4"/>
<gene>
    <name evidence="2" type="ORF">FCM35_KLT09847</name>
</gene>
<accession>A0A833RUK4</accession>
<evidence type="ECO:0000259" key="1">
    <source>
        <dbReference type="Pfam" id="PF21796"/>
    </source>
</evidence>
<reference evidence="2" key="1">
    <citation type="submission" date="2020-01" db="EMBL/GenBank/DDBJ databases">
        <title>Genome sequence of Kobresia littledalei, the first chromosome-level genome in the family Cyperaceae.</title>
        <authorList>
            <person name="Qu G."/>
        </authorList>
    </citation>
    <scope>NUCLEOTIDE SEQUENCE</scope>
    <source>
        <strain evidence="2">C.B.Clarke</strain>
        <tissue evidence="2">Leaf</tissue>
    </source>
</reference>
<dbReference type="Pfam" id="PF21796">
    <property type="entry name" value="Cac1_C"/>
    <property type="match status" value="1"/>
</dbReference>
<organism evidence="2 3">
    <name type="scientific">Carex littledalei</name>
    <dbReference type="NCBI Taxonomy" id="544730"/>
    <lineage>
        <taxon>Eukaryota</taxon>
        <taxon>Viridiplantae</taxon>
        <taxon>Streptophyta</taxon>
        <taxon>Embryophyta</taxon>
        <taxon>Tracheophyta</taxon>
        <taxon>Spermatophyta</taxon>
        <taxon>Magnoliopsida</taxon>
        <taxon>Liliopsida</taxon>
        <taxon>Poales</taxon>
        <taxon>Cyperaceae</taxon>
        <taxon>Cyperoideae</taxon>
        <taxon>Cariceae</taxon>
        <taxon>Carex</taxon>
        <taxon>Carex subgen. Euthyceras</taxon>
    </lineage>
</organism>
<evidence type="ECO:0000313" key="2">
    <source>
        <dbReference type="EMBL" id="KAF3341003.1"/>
    </source>
</evidence>
<sequence>MESDNIGNGGWRCRLDLLRCRLESLIRQVWLIKSCPHVLNKVVDALQQKFTSISKTQLRNKVCETSSLLIITGR</sequence>
<dbReference type="InterPro" id="IPR048800">
    <property type="entry name" value="Cac1-like_C"/>
</dbReference>
<evidence type="ECO:0000313" key="3">
    <source>
        <dbReference type="Proteomes" id="UP000623129"/>
    </source>
</evidence>
<proteinExistence type="predicted"/>
<dbReference type="OrthoDB" id="440676at2759"/>
<comment type="caution">
    <text evidence="2">The sequence shown here is derived from an EMBL/GenBank/DDBJ whole genome shotgun (WGS) entry which is preliminary data.</text>
</comment>
<keyword evidence="3" id="KW-1185">Reference proteome</keyword>
<dbReference type="Proteomes" id="UP000623129">
    <property type="component" value="Unassembled WGS sequence"/>
</dbReference>
<feature type="domain" description="Chromatin assembly factor 1 subunit Cac1-like C-terminal" evidence="1">
    <location>
        <begin position="31"/>
        <end position="66"/>
    </location>
</feature>
<protein>
    <submittedName>
        <fullName evidence="2">Chromatin assembly factor 1 subunit FAS1-like protein</fullName>
    </submittedName>
</protein>
<dbReference type="EMBL" id="SWLB01000002">
    <property type="protein sequence ID" value="KAF3341003.1"/>
    <property type="molecule type" value="Genomic_DNA"/>
</dbReference>
<name>A0A833RUK4_9POAL</name>